<dbReference type="InterPro" id="IPR020845">
    <property type="entry name" value="AMP-binding_CS"/>
</dbReference>
<comment type="caution">
    <text evidence="5">The sequence shown here is derived from an EMBL/GenBank/DDBJ whole genome shotgun (WGS) entry which is preliminary data.</text>
</comment>
<evidence type="ECO:0000256" key="2">
    <source>
        <dbReference type="ARBA" id="ARBA00022598"/>
    </source>
</evidence>
<dbReference type="InterPro" id="IPR000873">
    <property type="entry name" value="AMP-dep_synth/lig_dom"/>
</dbReference>
<feature type="domain" description="AMP-dependent synthetase/ligase" evidence="3">
    <location>
        <begin position="12"/>
        <end position="367"/>
    </location>
</feature>
<feature type="domain" description="AMP-binding enzyme C-terminal" evidence="4">
    <location>
        <begin position="417"/>
        <end position="492"/>
    </location>
</feature>
<accession>A0ABS4PYE4</accession>
<dbReference type="PANTHER" id="PTHR24096:SF149">
    <property type="entry name" value="AMP-BINDING DOMAIN-CONTAINING PROTEIN-RELATED"/>
    <property type="match status" value="1"/>
</dbReference>
<dbReference type="SUPFAM" id="SSF56801">
    <property type="entry name" value="Acetyl-CoA synthetase-like"/>
    <property type="match status" value="1"/>
</dbReference>
<protein>
    <submittedName>
        <fullName evidence="5">Long-chain acyl-CoA synthetase</fullName>
        <ecNumber evidence="5">6.2.1.3</ecNumber>
    </submittedName>
</protein>
<dbReference type="GO" id="GO:0004467">
    <property type="term" value="F:long-chain fatty acid-CoA ligase activity"/>
    <property type="evidence" value="ECO:0007669"/>
    <property type="project" value="UniProtKB-EC"/>
</dbReference>
<organism evidence="5 6">
    <name type="scientific">Amycolatopsis magusensis</name>
    <dbReference type="NCBI Taxonomy" id="882444"/>
    <lineage>
        <taxon>Bacteria</taxon>
        <taxon>Bacillati</taxon>
        <taxon>Actinomycetota</taxon>
        <taxon>Actinomycetes</taxon>
        <taxon>Pseudonocardiales</taxon>
        <taxon>Pseudonocardiaceae</taxon>
        <taxon>Amycolatopsis</taxon>
    </lineage>
</organism>
<evidence type="ECO:0000256" key="1">
    <source>
        <dbReference type="ARBA" id="ARBA00006432"/>
    </source>
</evidence>
<dbReference type="PANTHER" id="PTHR24096">
    <property type="entry name" value="LONG-CHAIN-FATTY-ACID--COA LIGASE"/>
    <property type="match status" value="1"/>
</dbReference>
<dbReference type="InterPro" id="IPR025110">
    <property type="entry name" value="AMP-bd_C"/>
</dbReference>
<dbReference type="PROSITE" id="PS00455">
    <property type="entry name" value="AMP_BINDING"/>
    <property type="match status" value="1"/>
</dbReference>
<dbReference type="RefSeq" id="WP_209667473.1">
    <property type="nucleotide sequence ID" value="NZ_JAGGMS010000001.1"/>
</dbReference>
<dbReference type="Gene3D" id="3.40.50.12780">
    <property type="entry name" value="N-terminal domain of ligase-like"/>
    <property type="match status" value="1"/>
</dbReference>
<keyword evidence="2 5" id="KW-0436">Ligase</keyword>
<evidence type="ECO:0000259" key="4">
    <source>
        <dbReference type="Pfam" id="PF13193"/>
    </source>
</evidence>
<proteinExistence type="inferred from homology"/>
<dbReference type="InterPro" id="IPR042099">
    <property type="entry name" value="ANL_N_sf"/>
</dbReference>
<gene>
    <name evidence="5" type="ORF">JOM49_005983</name>
</gene>
<sequence>MTAPRSGTPEFWARERPDAPAAIHGDQVLTYGEWNARADRVAEGLAALGLRAGDRLGMRFSLCLEWFVLQRALQKLGVAQVAVNGKLTADEAAYILGDSQAKGLACNDPDPSAWSRHDVGILITVGQADGVRYEDLLQTPAGAPRFGRLRPALVLYTSGTTGAPRGVPPPDPAAVRDPDRLRRYNASVAGVPPYPDRAVTLLTLPVHHGAGSAVATRTCAVGGTVVVLSPYDAEEALRLIDRHRVQVWPAVPTMLLRVRNLPERVLRAYDLSSLTAVTVGAAPVPQSLKQWIADHLGDDLLWESYGASEAGMITHTPPRYQLTKPGTSGIPYDGVEIAIVDEDWNRLPPGRTGEIAVDTPVVLRGYLGRDELGEDTIRDGFYRTGDVGHLDEDGFLYLTDRVTDLIVAGGVNIYPAEIEKALLGHPAVLDAAVIGIPQDDFGEQPMAFVVTDPAATPAEAELVTYLDSRLAAYKRPRRFAFVDELPRNPMGKVLKRRLRAPFWKGRDRSV</sequence>
<reference evidence="5 6" key="1">
    <citation type="submission" date="2021-03" db="EMBL/GenBank/DDBJ databases">
        <title>Sequencing the genomes of 1000 actinobacteria strains.</title>
        <authorList>
            <person name="Klenk H.-P."/>
        </authorList>
    </citation>
    <scope>NUCLEOTIDE SEQUENCE [LARGE SCALE GENOMIC DNA]</scope>
    <source>
        <strain evidence="5 6">DSM 45510</strain>
    </source>
</reference>
<dbReference type="Proteomes" id="UP000741013">
    <property type="component" value="Unassembled WGS sequence"/>
</dbReference>
<comment type="similarity">
    <text evidence="1">Belongs to the ATP-dependent AMP-binding enzyme family.</text>
</comment>
<name>A0ABS4PYE4_9PSEU</name>
<evidence type="ECO:0000313" key="5">
    <source>
        <dbReference type="EMBL" id="MBP2184457.1"/>
    </source>
</evidence>
<dbReference type="EC" id="6.2.1.3" evidence="5"/>
<keyword evidence="6" id="KW-1185">Reference proteome</keyword>
<dbReference type="Pfam" id="PF00501">
    <property type="entry name" value="AMP-binding"/>
    <property type="match status" value="1"/>
</dbReference>
<dbReference type="Pfam" id="PF13193">
    <property type="entry name" value="AMP-binding_C"/>
    <property type="match status" value="1"/>
</dbReference>
<dbReference type="Gene3D" id="3.30.300.30">
    <property type="match status" value="1"/>
</dbReference>
<evidence type="ECO:0000313" key="6">
    <source>
        <dbReference type="Proteomes" id="UP000741013"/>
    </source>
</evidence>
<dbReference type="EMBL" id="JAGGMS010000001">
    <property type="protein sequence ID" value="MBP2184457.1"/>
    <property type="molecule type" value="Genomic_DNA"/>
</dbReference>
<evidence type="ECO:0000259" key="3">
    <source>
        <dbReference type="Pfam" id="PF00501"/>
    </source>
</evidence>
<dbReference type="InterPro" id="IPR045851">
    <property type="entry name" value="AMP-bd_C_sf"/>
</dbReference>